<dbReference type="PANTHER" id="PTHR33269">
    <property type="entry name" value="NADH-UBIQUINONE OXIDOREDUCTASE CHAIN 6"/>
    <property type="match status" value="1"/>
</dbReference>
<evidence type="ECO:0000256" key="6">
    <source>
        <dbReference type="ARBA" id="ARBA00022719"/>
    </source>
</evidence>
<evidence type="ECO:0000256" key="4">
    <source>
        <dbReference type="ARBA" id="ARBA00022475"/>
    </source>
</evidence>
<evidence type="ECO:0000256" key="13">
    <source>
        <dbReference type="RuleBase" id="RU004429"/>
    </source>
</evidence>
<evidence type="ECO:0000256" key="2">
    <source>
        <dbReference type="ARBA" id="ARBA00005698"/>
    </source>
</evidence>
<feature type="transmembrane region" description="Helical" evidence="13">
    <location>
        <begin position="93"/>
        <end position="115"/>
    </location>
</feature>
<feature type="transmembrane region" description="Helical" evidence="13">
    <location>
        <begin position="57"/>
        <end position="81"/>
    </location>
</feature>
<keyword evidence="4 13" id="KW-1003">Cell membrane</keyword>
<dbReference type="Proteomes" id="UP000242301">
    <property type="component" value="Unassembled WGS sequence"/>
</dbReference>
<dbReference type="FunFam" id="1.20.120.1200:FF:000001">
    <property type="entry name" value="NADH-quinone oxidoreductase subunit J"/>
    <property type="match status" value="1"/>
</dbReference>
<keyword evidence="5 13" id="KW-0812">Transmembrane</keyword>
<dbReference type="GO" id="GO:0048038">
    <property type="term" value="F:quinone binding"/>
    <property type="evidence" value="ECO:0007669"/>
    <property type="project" value="UniProtKB-UniRule"/>
</dbReference>
<dbReference type="STRING" id="1715285.SOFFGTOCOR_0477"/>
<comment type="subcellular location">
    <subcellularLocation>
        <location evidence="1 13">Cell membrane</location>
        <topology evidence="1 13">Multi-pass membrane protein</topology>
    </subcellularLocation>
</comment>
<evidence type="ECO:0000256" key="7">
    <source>
        <dbReference type="ARBA" id="ARBA00022967"/>
    </source>
</evidence>
<feature type="transmembrane region" description="Helical" evidence="13">
    <location>
        <begin position="135"/>
        <end position="159"/>
    </location>
</feature>
<sequence length="169" mass="18809">MELMFYIFGVISILATLMVVVNTNPVYALFYLIISLLSLSAVFFSIGAYFAGAIETIVYASAIIVLFVFVVMMLNLGNEVVIQERNFMNRKSLIFSVILSISLLSIFIYGISTFPYKEKIGGTIIGVKEVGITLFGPYILVIEFISLLLLSGLVVAFHIGHERRVKKSF</sequence>
<keyword evidence="15" id="KW-1185">Reference proteome</keyword>
<dbReference type="InterPro" id="IPR042106">
    <property type="entry name" value="Nuo/plastoQ_OxRdtase_6_NuoJ"/>
</dbReference>
<comment type="similarity">
    <text evidence="2 13">Belongs to the complex I subunit 6 family.</text>
</comment>
<accession>A0A0M6WA91</accession>
<reference evidence="15" key="1">
    <citation type="submission" date="2015-05" db="EMBL/GenBank/DDBJ databases">
        <authorList>
            <person name="Manzano-Marin A."/>
        </authorList>
    </citation>
    <scope>NUCLEOTIDE SEQUENCE [LARGE SCALE GENOMIC DNA]</scope>
    <source>
        <strain evidence="15">officinalis</strain>
    </source>
</reference>
<feature type="transmembrane region" description="Helical" evidence="13">
    <location>
        <begin position="29"/>
        <end position="51"/>
    </location>
</feature>
<evidence type="ECO:0000256" key="11">
    <source>
        <dbReference type="ARBA" id="ARBA00025811"/>
    </source>
</evidence>
<dbReference type="GO" id="GO:0016491">
    <property type="term" value="F:oxidoreductase activity"/>
    <property type="evidence" value="ECO:0007669"/>
    <property type="project" value="UniProtKB-KW"/>
</dbReference>
<dbReference type="PANTHER" id="PTHR33269:SF17">
    <property type="entry name" value="NADH-UBIQUINONE OXIDOREDUCTASE CHAIN 6"/>
    <property type="match status" value="1"/>
</dbReference>
<dbReference type="NCBIfam" id="NF005162">
    <property type="entry name" value="PRK06638.1-1"/>
    <property type="match status" value="1"/>
</dbReference>
<dbReference type="Pfam" id="PF00499">
    <property type="entry name" value="Oxidored_q3"/>
    <property type="match status" value="1"/>
</dbReference>
<comment type="subunit">
    <text evidence="11">Composed of 13 different subunits. Subunits NuoA, H, J, K, L, M, N constitute the membrane sector of the complex.</text>
</comment>
<keyword evidence="7" id="KW-1278">Translocase</keyword>
<comment type="function">
    <text evidence="13">NDH-1 shuttles electrons from NADH, via FMN and iron-sulfur (Fe-S) centers, to quinones in the respiratory chain. Couples the redox reaction to proton translocation (for every two electrons transferred, four hydrogen ions are translocated across the cytoplasmic membrane), and thus conserves the redox energy in a proton gradient.</text>
</comment>
<protein>
    <recommendedName>
        <fullName evidence="3 13">NADH-quinone oxidoreductase subunit J</fullName>
        <ecNumber evidence="13">7.1.1.-</ecNumber>
    </recommendedName>
</protein>
<dbReference type="EC" id="7.1.1.-" evidence="13"/>
<evidence type="ECO:0000256" key="12">
    <source>
        <dbReference type="ARBA" id="ARBA00047712"/>
    </source>
</evidence>
<name>A0A0M6WA91_9GAMM</name>
<keyword evidence="8 13" id="KW-1133">Transmembrane helix</keyword>
<evidence type="ECO:0000256" key="9">
    <source>
        <dbReference type="ARBA" id="ARBA00023027"/>
    </source>
</evidence>
<evidence type="ECO:0000256" key="10">
    <source>
        <dbReference type="ARBA" id="ARBA00023136"/>
    </source>
</evidence>
<proteinExistence type="inferred from homology"/>
<evidence type="ECO:0000256" key="3">
    <source>
        <dbReference type="ARBA" id="ARBA00019907"/>
    </source>
</evidence>
<comment type="catalytic activity">
    <reaction evidence="12 13">
        <text>a quinone + NADH + 5 H(+)(in) = a quinol + NAD(+) + 4 H(+)(out)</text>
        <dbReference type="Rhea" id="RHEA:57888"/>
        <dbReference type="ChEBI" id="CHEBI:15378"/>
        <dbReference type="ChEBI" id="CHEBI:24646"/>
        <dbReference type="ChEBI" id="CHEBI:57540"/>
        <dbReference type="ChEBI" id="CHEBI:57945"/>
        <dbReference type="ChEBI" id="CHEBI:132124"/>
    </reaction>
</comment>
<organism evidence="14 15">
    <name type="scientific">Candidatus Providencia siddallii</name>
    <dbReference type="NCBI Taxonomy" id="1715285"/>
    <lineage>
        <taxon>Bacteria</taxon>
        <taxon>Pseudomonadati</taxon>
        <taxon>Pseudomonadota</taxon>
        <taxon>Gammaproteobacteria</taxon>
        <taxon>Enterobacterales</taxon>
        <taxon>Morganellaceae</taxon>
        <taxon>Providencia</taxon>
    </lineage>
</organism>
<evidence type="ECO:0000256" key="1">
    <source>
        <dbReference type="ARBA" id="ARBA00004651"/>
    </source>
</evidence>
<feature type="transmembrane region" description="Helical" evidence="13">
    <location>
        <begin position="6"/>
        <end position="22"/>
    </location>
</feature>
<dbReference type="EMBL" id="CVRF01000003">
    <property type="protein sequence ID" value="CRK85885.1"/>
    <property type="molecule type" value="Genomic_DNA"/>
</dbReference>
<gene>
    <name evidence="14" type="primary">nuoJ</name>
    <name evidence="14" type="ORF">SOFFGTOCOR_0477</name>
</gene>
<dbReference type="GO" id="GO:0005886">
    <property type="term" value="C:plasma membrane"/>
    <property type="evidence" value="ECO:0007669"/>
    <property type="project" value="UniProtKB-SubCell"/>
</dbReference>
<keyword evidence="6 13" id="KW-0874">Quinone</keyword>
<keyword evidence="14" id="KW-0560">Oxidoreductase</keyword>
<keyword evidence="9 13" id="KW-0520">NAD</keyword>
<evidence type="ECO:0000256" key="5">
    <source>
        <dbReference type="ARBA" id="ARBA00022692"/>
    </source>
</evidence>
<dbReference type="Gene3D" id="1.20.120.1200">
    <property type="entry name" value="NADH-ubiquinone/plastoquinone oxidoreductase chain 6, subunit NuoJ"/>
    <property type="match status" value="1"/>
</dbReference>
<evidence type="ECO:0000256" key="8">
    <source>
        <dbReference type="ARBA" id="ARBA00022989"/>
    </source>
</evidence>
<evidence type="ECO:0000313" key="15">
    <source>
        <dbReference type="Proteomes" id="UP000242301"/>
    </source>
</evidence>
<keyword evidence="10 13" id="KW-0472">Membrane</keyword>
<dbReference type="AlphaFoldDB" id="A0A0M6WA91"/>
<dbReference type="InterPro" id="IPR001457">
    <property type="entry name" value="NADH_UbQ/plastoQ_OxRdtase_su6"/>
</dbReference>
<evidence type="ECO:0000313" key="14">
    <source>
        <dbReference type="EMBL" id="CRK85885.1"/>
    </source>
</evidence>
<dbReference type="GO" id="GO:0008137">
    <property type="term" value="F:NADH dehydrogenase (ubiquinone) activity"/>
    <property type="evidence" value="ECO:0007669"/>
    <property type="project" value="UniProtKB-UniRule"/>
</dbReference>